<keyword evidence="7" id="KW-0812">Transmembrane</keyword>
<dbReference type="PROSITE" id="PS00107">
    <property type="entry name" value="PROTEIN_KINASE_ATP"/>
    <property type="match status" value="1"/>
</dbReference>
<dbReference type="SMART" id="SM00320">
    <property type="entry name" value="WD40"/>
    <property type="match status" value="5"/>
</dbReference>
<accession>A0A517SLK8</accession>
<evidence type="ECO:0000259" key="8">
    <source>
        <dbReference type="PROSITE" id="PS50011"/>
    </source>
</evidence>
<dbReference type="PANTHER" id="PTHR43289:SF6">
    <property type="entry name" value="SERINE_THREONINE-PROTEIN KINASE NEKL-3"/>
    <property type="match status" value="1"/>
</dbReference>
<dbReference type="PROSITE" id="PS50011">
    <property type="entry name" value="PROTEIN_KINASE_DOM"/>
    <property type="match status" value="1"/>
</dbReference>
<dbReference type="Proteomes" id="UP000315700">
    <property type="component" value="Chromosome"/>
</dbReference>
<evidence type="ECO:0000256" key="5">
    <source>
        <dbReference type="PROSITE-ProRule" id="PRU10141"/>
    </source>
</evidence>
<dbReference type="EMBL" id="CP036271">
    <property type="protein sequence ID" value="QDT57005.1"/>
    <property type="molecule type" value="Genomic_DNA"/>
</dbReference>
<dbReference type="SUPFAM" id="SSF50969">
    <property type="entry name" value="YVTN repeat-like/Quinoprotein amine dehydrogenase"/>
    <property type="match status" value="1"/>
</dbReference>
<dbReference type="SUPFAM" id="SSF56112">
    <property type="entry name" value="Protein kinase-like (PK-like)"/>
    <property type="match status" value="1"/>
</dbReference>
<sequence>MLTALRSDCPHCRNALKARVDQVGSRVRCPACRHEFELADVRTAAALSGQPEFSASTVNRDATSMSPHRPSPEPTSAGHPAAPGSLGRYRLENVLGQGAFGRVYRAFDSQLERYVALKELLSAGRSPARLSRFVNEARFAGRLRHPNIVPTFESGEVDGRYFITSQFIDGLSLADLARSQRPAPRQCVQWTMALANSLAYAHSMGIVHRDVKPANILVDDRNEPQLADFGLAMTREVATRATVDGAILGSPAYMSPEQARGDIAAVGPASDQFSLGVTLFELLAGRPPFEGSSHLVISRIVSTEVPSVRSVAPLIDQDLDAIVRKSTRPDITERYGSCAELAEDLGRWLEGRETLARPETWLQRWRRWHRRERAMSRLLTALIAALAFIAIGGSAAAWRQTALTRIANHRKRDAEESLEKQRQAQGDLKRSVHRETAARAEAVTAKHLAEQRADSERAIAHRLRTTAYGAEMALAESAWHSNQIRRVTEMLRRQIPAEGAEDLRGFEWHYQAALLKTQMTEYASPNWYGRFALSSDGRRIVILTSTGARQFAVTPLNQTPDELVAPAGTPGRSPDPTIETCVHSASPTLDALLHDTGAPDSAGRSRGPAADPQRVAASPALPPGTLRIAPEKAALGHLAYLPDGQTLACRTSTDLTTWKPSNSTLPGIKQPVSGAAAANDRLSMSRDGLVVTAGDVVSVIDLTAKPPTDVISTRENRGGPTFDKKLEPVWTLQTLAPRRSLFARISPNGKLVAAGFPNRTIVIWNLATGGSYRVVTLDADPVDLEFDSASHAVAVITESGALQLMEVAGKLLWTRPAAPGIRLTRVSFDRTDRVVVGTDLGEVTLLDARSGVVDRTLRRHHQSITDITVDPLHNVLWSMDSSGRLCQWSLASRAVERHFASFGSPIASIACAPDGSWIAVLPRHEDPFLFERLARRVAAPATRPVRIFDTEDGRLIATLNDDDTDAPPTAGRAERIMHAISMPRVNVSLAVNRAGDRLAVGRKDGRCTIYDTATWRPVSTIGLFPAKKEGWPTQFLAQLGYSSSEDRLLALSSNLAMVSVPTDARWPILFGNGQPTVVSESVQNATRQVDFSTTGLKDRKVLAHDLRGARFVEQRQTADGPRLCVVSLHTGEILQAIEERPAWIDTITDSALSLDGRWFIAMRQTGWSTVWDLDTGEKQFEALTHSGRMSSVEFSPDGSRLLIGASGLLRLWSLRSVQELRSFTGDGGRFLPDGRRLLIYGENGKLRIIDAR</sequence>
<dbReference type="Gene3D" id="2.20.28.160">
    <property type="match status" value="1"/>
</dbReference>
<dbReference type="InterPro" id="IPR011044">
    <property type="entry name" value="Quino_amine_DH_bsu"/>
</dbReference>
<dbReference type="SMART" id="SM00220">
    <property type="entry name" value="S_TKc"/>
    <property type="match status" value="1"/>
</dbReference>
<keyword evidence="3 9" id="KW-0418">Kinase</keyword>
<dbReference type="InterPro" id="IPR008271">
    <property type="entry name" value="Ser/Thr_kinase_AS"/>
</dbReference>
<keyword evidence="10" id="KW-1185">Reference proteome</keyword>
<dbReference type="KEGG" id="ccos:Pan44_50700"/>
<dbReference type="OrthoDB" id="500858at2"/>
<dbReference type="EC" id="2.7.11.1" evidence="9"/>
<dbReference type="InterPro" id="IPR011009">
    <property type="entry name" value="Kinase-like_dom_sf"/>
</dbReference>
<dbReference type="GO" id="GO:0005524">
    <property type="term" value="F:ATP binding"/>
    <property type="evidence" value="ECO:0007669"/>
    <property type="project" value="UniProtKB-UniRule"/>
</dbReference>
<evidence type="ECO:0000256" key="3">
    <source>
        <dbReference type="ARBA" id="ARBA00022777"/>
    </source>
</evidence>
<dbReference type="AlphaFoldDB" id="A0A517SLK8"/>
<reference evidence="9 10" key="1">
    <citation type="submission" date="2019-02" db="EMBL/GenBank/DDBJ databases">
        <title>Deep-cultivation of Planctomycetes and their phenomic and genomic characterization uncovers novel biology.</title>
        <authorList>
            <person name="Wiegand S."/>
            <person name="Jogler M."/>
            <person name="Boedeker C."/>
            <person name="Pinto D."/>
            <person name="Vollmers J."/>
            <person name="Rivas-Marin E."/>
            <person name="Kohn T."/>
            <person name="Peeters S.H."/>
            <person name="Heuer A."/>
            <person name="Rast P."/>
            <person name="Oberbeckmann S."/>
            <person name="Bunk B."/>
            <person name="Jeske O."/>
            <person name="Meyerdierks A."/>
            <person name="Storesund J.E."/>
            <person name="Kallscheuer N."/>
            <person name="Luecker S."/>
            <person name="Lage O.M."/>
            <person name="Pohl T."/>
            <person name="Merkel B.J."/>
            <person name="Hornburger P."/>
            <person name="Mueller R.-W."/>
            <person name="Bruemmer F."/>
            <person name="Labrenz M."/>
            <person name="Spormann A.M."/>
            <person name="Op den Camp H."/>
            <person name="Overmann J."/>
            <person name="Amann R."/>
            <person name="Jetten M.S.M."/>
            <person name="Mascher T."/>
            <person name="Medema M.H."/>
            <person name="Devos D.P."/>
            <person name="Kaster A.-K."/>
            <person name="Ovreas L."/>
            <person name="Rohde M."/>
            <person name="Galperin M.Y."/>
            <person name="Jogler C."/>
        </authorList>
    </citation>
    <scope>NUCLEOTIDE SEQUENCE [LARGE SCALE GENOMIC DNA]</scope>
    <source>
        <strain evidence="9 10">Pan44</strain>
    </source>
</reference>
<feature type="region of interest" description="Disordered" evidence="6">
    <location>
        <begin position="410"/>
        <end position="447"/>
    </location>
</feature>
<keyword evidence="4 5" id="KW-0067">ATP-binding</keyword>
<dbReference type="GO" id="GO:0004674">
    <property type="term" value="F:protein serine/threonine kinase activity"/>
    <property type="evidence" value="ECO:0007669"/>
    <property type="project" value="UniProtKB-EC"/>
</dbReference>
<dbReference type="Gene3D" id="1.10.510.10">
    <property type="entry name" value="Transferase(Phosphotransferase) domain 1"/>
    <property type="match status" value="1"/>
</dbReference>
<dbReference type="SUPFAM" id="SSF50978">
    <property type="entry name" value="WD40 repeat-like"/>
    <property type="match status" value="1"/>
</dbReference>
<organism evidence="9 10">
    <name type="scientific">Caulifigura coniformis</name>
    <dbReference type="NCBI Taxonomy" id="2527983"/>
    <lineage>
        <taxon>Bacteria</taxon>
        <taxon>Pseudomonadati</taxon>
        <taxon>Planctomycetota</taxon>
        <taxon>Planctomycetia</taxon>
        <taxon>Planctomycetales</taxon>
        <taxon>Planctomycetaceae</taxon>
        <taxon>Caulifigura</taxon>
    </lineage>
</organism>
<feature type="region of interest" description="Disordered" evidence="6">
    <location>
        <begin position="50"/>
        <end position="83"/>
    </location>
</feature>
<evidence type="ECO:0000256" key="7">
    <source>
        <dbReference type="SAM" id="Phobius"/>
    </source>
</evidence>
<name>A0A517SLK8_9PLAN</name>
<protein>
    <submittedName>
        <fullName evidence="9">Serine/threonine-protein kinase PrkC</fullName>
        <ecNumber evidence="9">2.7.11.1</ecNumber>
    </submittedName>
</protein>
<proteinExistence type="predicted"/>
<dbReference type="Pfam" id="PF00069">
    <property type="entry name" value="Pkinase"/>
    <property type="match status" value="1"/>
</dbReference>
<dbReference type="Gene3D" id="3.30.200.20">
    <property type="entry name" value="Phosphorylase Kinase, domain 1"/>
    <property type="match status" value="1"/>
</dbReference>
<keyword evidence="7" id="KW-1133">Transmembrane helix</keyword>
<evidence type="ECO:0000313" key="9">
    <source>
        <dbReference type="EMBL" id="QDT57005.1"/>
    </source>
</evidence>
<dbReference type="InterPro" id="IPR015943">
    <property type="entry name" value="WD40/YVTN_repeat-like_dom_sf"/>
</dbReference>
<evidence type="ECO:0000256" key="2">
    <source>
        <dbReference type="ARBA" id="ARBA00022741"/>
    </source>
</evidence>
<dbReference type="PROSITE" id="PS00108">
    <property type="entry name" value="PROTEIN_KINASE_ST"/>
    <property type="match status" value="1"/>
</dbReference>
<feature type="transmembrane region" description="Helical" evidence="7">
    <location>
        <begin position="374"/>
        <end position="398"/>
    </location>
</feature>
<feature type="compositionally biased region" description="Basic and acidic residues" evidence="6">
    <location>
        <begin position="412"/>
        <end position="438"/>
    </location>
</feature>
<dbReference type="Gene3D" id="2.130.10.10">
    <property type="entry name" value="YVTN repeat-like/Quinoprotein amine dehydrogenase"/>
    <property type="match status" value="3"/>
</dbReference>
<keyword evidence="1 9" id="KW-0808">Transferase</keyword>
<evidence type="ECO:0000256" key="6">
    <source>
        <dbReference type="SAM" id="MobiDB-lite"/>
    </source>
</evidence>
<feature type="binding site" evidence="5">
    <location>
        <position position="118"/>
    </location>
    <ligand>
        <name>ATP</name>
        <dbReference type="ChEBI" id="CHEBI:30616"/>
    </ligand>
</feature>
<feature type="region of interest" description="Disordered" evidence="6">
    <location>
        <begin position="591"/>
        <end position="624"/>
    </location>
</feature>
<dbReference type="InterPro" id="IPR036322">
    <property type="entry name" value="WD40_repeat_dom_sf"/>
</dbReference>
<feature type="compositionally biased region" description="Polar residues" evidence="6">
    <location>
        <begin position="51"/>
        <end position="66"/>
    </location>
</feature>
<evidence type="ECO:0000256" key="4">
    <source>
        <dbReference type="ARBA" id="ARBA00022840"/>
    </source>
</evidence>
<evidence type="ECO:0000313" key="10">
    <source>
        <dbReference type="Proteomes" id="UP000315700"/>
    </source>
</evidence>
<keyword evidence="7" id="KW-0472">Membrane</keyword>
<dbReference type="InterPro" id="IPR001680">
    <property type="entry name" value="WD40_rpt"/>
</dbReference>
<dbReference type="Pfam" id="PF00400">
    <property type="entry name" value="WD40"/>
    <property type="match status" value="1"/>
</dbReference>
<evidence type="ECO:0000256" key="1">
    <source>
        <dbReference type="ARBA" id="ARBA00022679"/>
    </source>
</evidence>
<dbReference type="InterPro" id="IPR000719">
    <property type="entry name" value="Prot_kinase_dom"/>
</dbReference>
<dbReference type="InParanoid" id="A0A517SLK8"/>
<dbReference type="CDD" id="cd14014">
    <property type="entry name" value="STKc_PknB_like"/>
    <property type="match status" value="1"/>
</dbReference>
<dbReference type="SUPFAM" id="SSF117289">
    <property type="entry name" value="Nucleoporin domain"/>
    <property type="match status" value="1"/>
</dbReference>
<feature type="domain" description="Protein kinase" evidence="8">
    <location>
        <begin position="89"/>
        <end position="349"/>
    </location>
</feature>
<dbReference type="PANTHER" id="PTHR43289">
    <property type="entry name" value="MITOGEN-ACTIVATED PROTEIN KINASE KINASE KINASE 20-RELATED"/>
    <property type="match status" value="1"/>
</dbReference>
<gene>
    <name evidence="9" type="primary">prkC_14</name>
    <name evidence="9" type="ORF">Pan44_50700</name>
</gene>
<dbReference type="InterPro" id="IPR017441">
    <property type="entry name" value="Protein_kinase_ATP_BS"/>
</dbReference>
<keyword evidence="2 5" id="KW-0547">Nucleotide-binding</keyword>